<dbReference type="SUPFAM" id="SSF161098">
    <property type="entry name" value="MetI-like"/>
    <property type="match status" value="1"/>
</dbReference>
<keyword evidence="4" id="KW-1003">Cell membrane</keyword>
<dbReference type="PROSITE" id="PS50928">
    <property type="entry name" value="ABC_TM1"/>
    <property type="match status" value="1"/>
</dbReference>
<comment type="caution">
    <text evidence="11">The sequence shown here is derived from an EMBL/GenBank/DDBJ whole genome shotgun (WGS) entry which is preliminary data.</text>
</comment>
<protein>
    <submittedName>
        <fullName evidence="11">ABC transporter permease</fullName>
    </submittedName>
</protein>
<reference evidence="11 12" key="1">
    <citation type="journal article" date="2013" name="Genome Announc.">
        <title>Whole-Genome Shotgun Assembly and Analysis of the Genome of Streptomyces mobaraensis DSM 40847, a Strain for Industrial Production of Microbial Transglutaminase.</title>
        <authorList>
            <person name="Yang H."/>
            <person name="He T."/>
            <person name="Wu W."/>
            <person name="Zhu W."/>
            <person name="Lu B."/>
            <person name="Sun W."/>
        </authorList>
    </citation>
    <scope>NUCLEOTIDE SEQUENCE [LARGE SCALE GENOMIC DNA]</scope>
    <source>
        <strain evidence="11 12">DSM 40847</strain>
    </source>
</reference>
<dbReference type="InterPro" id="IPR051322">
    <property type="entry name" value="AA_ABC_Transporter_Permease"/>
</dbReference>
<name>M3C9S0_STRM1</name>
<gene>
    <name evidence="11" type="ORF">H340_09290</name>
</gene>
<comment type="similarity">
    <text evidence="2">Belongs to the binding-protein-dependent transport system permease family. CysTW subfamily.</text>
</comment>
<feature type="region of interest" description="Disordered" evidence="9">
    <location>
        <begin position="234"/>
        <end position="265"/>
    </location>
</feature>
<dbReference type="CDD" id="cd06261">
    <property type="entry name" value="TM_PBP2"/>
    <property type="match status" value="1"/>
</dbReference>
<evidence type="ECO:0000256" key="9">
    <source>
        <dbReference type="SAM" id="MobiDB-lite"/>
    </source>
</evidence>
<dbReference type="EMBL" id="AORZ01000020">
    <property type="protein sequence ID" value="EMF00792.1"/>
    <property type="molecule type" value="Genomic_DNA"/>
</dbReference>
<dbReference type="Gene3D" id="1.10.3720.10">
    <property type="entry name" value="MetI-like"/>
    <property type="match status" value="1"/>
</dbReference>
<dbReference type="NCBIfam" id="NF008049">
    <property type="entry name" value="PRK10782.1"/>
    <property type="match status" value="1"/>
</dbReference>
<feature type="transmembrane region" description="Helical" evidence="8">
    <location>
        <begin position="144"/>
        <end position="169"/>
    </location>
</feature>
<evidence type="ECO:0000256" key="6">
    <source>
        <dbReference type="ARBA" id="ARBA00022989"/>
    </source>
</evidence>
<proteinExistence type="inferred from homology"/>
<evidence type="ECO:0000259" key="10">
    <source>
        <dbReference type="PROSITE" id="PS50928"/>
    </source>
</evidence>
<keyword evidence="6 8" id="KW-1133">Transmembrane helix</keyword>
<feature type="transmembrane region" description="Helical" evidence="8">
    <location>
        <begin position="20"/>
        <end position="41"/>
    </location>
</feature>
<evidence type="ECO:0000256" key="3">
    <source>
        <dbReference type="ARBA" id="ARBA00022448"/>
    </source>
</evidence>
<evidence type="ECO:0000256" key="4">
    <source>
        <dbReference type="ARBA" id="ARBA00022475"/>
    </source>
</evidence>
<dbReference type="GO" id="GO:0005886">
    <property type="term" value="C:plasma membrane"/>
    <property type="evidence" value="ECO:0007669"/>
    <property type="project" value="UniProtKB-SubCell"/>
</dbReference>
<dbReference type="AlphaFoldDB" id="M3C9S0"/>
<feature type="transmembrane region" description="Helical" evidence="8">
    <location>
        <begin position="83"/>
        <end position="106"/>
    </location>
</feature>
<dbReference type="FunFam" id="1.10.3720.10:FF:000002">
    <property type="entry name" value="D-methionine ABC transporter permease MetI"/>
    <property type="match status" value="1"/>
</dbReference>
<organism evidence="11 12">
    <name type="scientific">Streptomyces mobaraensis (strain ATCC 29032 / DSM 40847 / JCM 4168 / NBRC 13819 / NCIMB 11159 / IPCR 16-22)</name>
    <dbReference type="NCBI Taxonomy" id="1223523"/>
    <lineage>
        <taxon>Bacteria</taxon>
        <taxon>Bacillati</taxon>
        <taxon>Actinomycetota</taxon>
        <taxon>Actinomycetes</taxon>
        <taxon>Kitasatosporales</taxon>
        <taxon>Streptomycetaceae</taxon>
        <taxon>Streptomyces</taxon>
    </lineage>
</organism>
<feature type="domain" description="ABC transmembrane type-1" evidence="10">
    <location>
        <begin position="14"/>
        <end position="207"/>
    </location>
</feature>
<evidence type="ECO:0000313" key="11">
    <source>
        <dbReference type="EMBL" id="EMF00792.1"/>
    </source>
</evidence>
<keyword evidence="7 8" id="KW-0472">Membrane</keyword>
<dbReference type="PANTHER" id="PTHR30450">
    <property type="entry name" value="ABC TRANSPORTER PERMEASE"/>
    <property type="match status" value="1"/>
</dbReference>
<keyword evidence="3 8" id="KW-0813">Transport</keyword>
<dbReference type="PATRIC" id="fig|1223523.3.peg.1904"/>
<dbReference type="Proteomes" id="UP000011740">
    <property type="component" value="Unassembled WGS sequence"/>
</dbReference>
<evidence type="ECO:0000256" key="2">
    <source>
        <dbReference type="ARBA" id="ARBA00007069"/>
    </source>
</evidence>
<dbReference type="InterPro" id="IPR035906">
    <property type="entry name" value="MetI-like_sf"/>
</dbReference>
<evidence type="ECO:0000256" key="8">
    <source>
        <dbReference type="RuleBase" id="RU363032"/>
    </source>
</evidence>
<evidence type="ECO:0000313" key="12">
    <source>
        <dbReference type="Proteomes" id="UP000011740"/>
    </source>
</evidence>
<dbReference type="STRING" id="1223523.H340_09290"/>
<keyword evidence="5 8" id="KW-0812">Transmembrane</keyword>
<comment type="subcellular location">
    <subcellularLocation>
        <location evidence="1 8">Cell membrane</location>
        <topology evidence="1 8">Multi-pass membrane protein</topology>
    </subcellularLocation>
</comment>
<evidence type="ECO:0000256" key="1">
    <source>
        <dbReference type="ARBA" id="ARBA00004651"/>
    </source>
</evidence>
<dbReference type="PANTHER" id="PTHR30450:SF1">
    <property type="entry name" value="D-METHIONINE TRANSPORT SYSTEM PERMEASE PROTEIN METI-RELATED"/>
    <property type="match status" value="1"/>
</dbReference>
<evidence type="ECO:0000256" key="7">
    <source>
        <dbReference type="ARBA" id="ARBA00023136"/>
    </source>
</evidence>
<dbReference type="GO" id="GO:0048473">
    <property type="term" value="P:D-methionine transmembrane transport"/>
    <property type="evidence" value="ECO:0007669"/>
    <property type="project" value="TreeGrafter"/>
</dbReference>
<dbReference type="RefSeq" id="WP_004942263.1">
    <property type="nucleotide sequence ID" value="NZ_AORZ01000020.1"/>
</dbReference>
<accession>M3C9S0</accession>
<dbReference type="InterPro" id="IPR000515">
    <property type="entry name" value="MetI-like"/>
</dbReference>
<feature type="transmembrane region" description="Helical" evidence="8">
    <location>
        <begin position="189"/>
        <end position="212"/>
    </location>
</feature>
<evidence type="ECO:0000256" key="5">
    <source>
        <dbReference type="ARBA" id="ARBA00022692"/>
    </source>
</evidence>
<sequence>MTWNEMQPLLRDGCLDTLFMVWWSAVWTVVGGLPLGILLYLTDRGGLIRNVVVNRVIGVVVNIARSVPFIILIVWLIPFSRLVIGTSIGPSAAVVALTIGAIPFFARLVETSLREVDGGLIEAVQAMGGGTWTIIFKVLLPQALASLVAGLTTTVIALIGYSAMAGAVGGGGLGAVAINYGYQRQEHELMNITIVLLVIIVTVVQIAGDLTVRRLARRTGRQSAPVGLWRLRRTPQAAKAADTTAVPPQRTADAADQPKAAVDAP</sequence>
<dbReference type="eggNOG" id="COG2011">
    <property type="taxonomic scope" value="Bacteria"/>
</dbReference>
<feature type="transmembrane region" description="Helical" evidence="8">
    <location>
        <begin position="53"/>
        <end position="77"/>
    </location>
</feature>
<dbReference type="Pfam" id="PF00528">
    <property type="entry name" value="BPD_transp_1"/>
    <property type="match status" value="1"/>
</dbReference>